<feature type="region of interest" description="Disordered" evidence="1">
    <location>
        <begin position="81"/>
        <end position="112"/>
    </location>
</feature>
<keyword evidence="4" id="KW-1185">Reference proteome</keyword>
<dbReference type="InParanoid" id="A0A1Q3B6M9"/>
<organism evidence="3 4">
    <name type="scientific">Cephalotus follicularis</name>
    <name type="common">Albany pitcher plant</name>
    <dbReference type="NCBI Taxonomy" id="3775"/>
    <lineage>
        <taxon>Eukaryota</taxon>
        <taxon>Viridiplantae</taxon>
        <taxon>Streptophyta</taxon>
        <taxon>Embryophyta</taxon>
        <taxon>Tracheophyta</taxon>
        <taxon>Spermatophyta</taxon>
        <taxon>Magnoliopsida</taxon>
        <taxon>eudicotyledons</taxon>
        <taxon>Gunneridae</taxon>
        <taxon>Pentapetalae</taxon>
        <taxon>rosids</taxon>
        <taxon>fabids</taxon>
        <taxon>Oxalidales</taxon>
        <taxon>Cephalotaceae</taxon>
        <taxon>Cephalotus</taxon>
    </lineage>
</organism>
<evidence type="ECO:0000256" key="1">
    <source>
        <dbReference type="SAM" id="MobiDB-lite"/>
    </source>
</evidence>
<feature type="region of interest" description="Disordered" evidence="1">
    <location>
        <begin position="483"/>
        <end position="505"/>
    </location>
</feature>
<dbReference type="Pfam" id="PF20167">
    <property type="entry name" value="Transposase_32"/>
    <property type="match status" value="1"/>
</dbReference>
<feature type="compositionally biased region" description="Polar residues" evidence="1">
    <location>
        <begin position="398"/>
        <end position="408"/>
    </location>
</feature>
<feature type="region of interest" description="Disordered" evidence="1">
    <location>
        <begin position="376"/>
        <end position="408"/>
    </location>
</feature>
<accession>A0A1Q3B6M9</accession>
<dbReference type="OrthoDB" id="1836419at2759"/>
<dbReference type="EMBL" id="BDDD01000314">
    <property type="protein sequence ID" value="GAV63686.1"/>
    <property type="molecule type" value="Genomic_DNA"/>
</dbReference>
<feature type="domain" description="Putative plant transposon protein" evidence="2">
    <location>
        <begin position="151"/>
        <end position="332"/>
    </location>
</feature>
<sequence>MLITHFYPILCLLENFYSFIFLSKIVLFYLKPSSYSFSNIKNSFRLVQSVCFYHSLCLSLVLTNCLIKCLGQNNLPKKKAASTFQPKKSAKKQRLELRESSPDPSLSDSESEEHVPLRNVVFVDKRVMGGRNIDLDFCSSKFSFVSWLDDLHLLPLVQISDPFYIKLVKEFYTNLRMVSSPNEEFSLSSSIKGQRIYLDARILASILHIPHTGLYVFEHKKWPEVEGFHPNQILSLLYPNDPNVHPNMAPTTNRLSVDHRLLHHLIVHQILPTGGGYAKLSRMQVFLMWCILSKIEFCFPLLMLKTMVRAFSQKKSVLPFGSILTKVFLHHQIRLEGEIATKLKKEDTYNKRTMNRMGWKKQEGIWTYCPKVDQGPRMAREEQEENPPWEAHEESAPAQPQAQGTSSSTDFDRVIEFMRSRFDSMQASLEEKFEQVHTRLTSLQRDHVTIRSDFDNIDDTIYYDLKVIRRRLKRMERKLADSKTIYGCEETSGDKSDSDALSAAS</sequence>
<evidence type="ECO:0000259" key="2">
    <source>
        <dbReference type="Pfam" id="PF20167"/>
    </source>
</evidence>
<evidence type="ECO:0000313" key="3">
    <source>
        <dbReference type="EMBL" id="GAV63686.1"/>
    </source>
</evidence>
<evidence type="ECO:0000313" key="4">
    <source>
        <dbReference type="Proteomes" id="UP000187406"/>
    </source>
</evidence>
<name>A0A1Q3B6M9_CEPFO</name>
<protein>
    <recommendedName>
        <fullName evidence="2">Putative plant transposon protein domain-containing protein</fullName>
    </recommendedName>
</protein>
<dbReference type="Proteomes" id="UP000187406">
    <property type="component" value="Unassembled WGS sequence"/>
</dbReference>
<dbReference type="AlphaFoldDB" id="A0A1Q3B6M9"/>
<proteinExistence type="predicted"/>
<dbReference type="InterPro" id="IPR046796">
    <property type="entry name" value="Transposase_32_dom"/>
</dbReference>
<comment type="caution">
    <text evidence="3">The sequence shown here is derived from an EMBL/GenBank/DDBJ whole genome shotgun (WGS) entry which is preliminary data.</text>
</comment>
<gene>
    <name evidence="3" type="ORF">CFOL_v3_07204</name>
</gene>
<reference evidence="4" key="1">
    <citation type="submission" date="2016-04" db="EMBL/GenBank/DDBJ databases">
        <title>Cephalotus genome sequencing.</title>
        <authorList>
            <person name="Fukushima K."/>
            <person name="Hasebe M."/>
            <person name="Fang X."/>
        </authorList>
    </citation>
    <scope>NUCLEOTIDE SEQUENCE [LARGE SCALE GENOMIC DNA]</scope>
    <source>
        <strain evidence="4">cv. St1</strain>
    </source>
</reference>